<evidence type="ECO:0000313" key="1">
    <source>
        <dbReference type="EMBL" id="ETV75842.1"/>
    </source>
</evidence>
<sequence>MKPRRCSVARLRAAFLGLFVVSVAVTWYATSAVHPASLDRRSATPTKLHALANTVVPNDIEPTKQLHVVAKEKPAPAAVFFARIIGNALPPRHDPARTLINLRFILENEFQDPRVHKHWVLNRILNDTVERDIMQLLDQHSASYTRLPFLLEEYADAPFSLLDQDDHSDHLHSNVELDAWNQNLLLSSIYDQKNLYAMSVNHARNAMIALGIAKGATWILPWDENCFVTKNAWQSISKDLFPPNITTDVASDDHPNYYVTWMDRLKVDNDVVLSPSYTPHAWEEPQIIFHRNAVERFDEAFRYGRRDKAALLIRLNVPGAWFDWGWSTWERQRTFDIPSQDIKSHSSHAVPSTGFVIRLFSGNPVYEDQAYGYEREMARAVAVAKQLEALDDQVMRDVLQFHPSNLVVYSEDQLLQAKDSFENRKKILFPHVHEILADADTALELLSVLLLPSDVPPSMFTDTTQWYHDVQVRFESMVYNLTALVFGSFISSDDKYTQAAVQLLHTWFVQSSRSVLPPPATLLRTEDGLVVMRTLPLFLDTLKILQESTDTSYTSGLLLHVQTWLRQYYQVLAMDKQPAKLNAPSKWFRSSTHYGVVYDSQMACLAAYLDQPAEFRFHADTVQSRLVHLASNNSVEMLRDWVIMATMAQSAGIDIWTFQGQALCGHVRCCGPTAATCNATVEDTSLRLQYGWDLVPLVLPKCPSLRAVAECTAVASAVATQRFGSLTSIRNARNWHFPPYMSLWQT</sequence>
<dbReference type="EMBL" id="KI913138">
    <property type="protein sequence ID" value="ETV75842.1"/>
    <property type="molecule type" value="Genomic_DNA"/>
</dbReference>
<dbReference type="SUPFAM" id="SSF48230">
    <property type="entry name" value="Chondroitin AC/alginate lyase"/>
    <property type="match status" value="1"/>
</dbReference>
<organism evidence="1">
    <name type="scientific">Aphanomyces astaci</name>
    <name type="common">Crayfish plague agent</name>
    <dbReference type="NCBI Taxonomy" id="112090"/>
    <lineage>
        <taxon>Eukaryota</taxon>
        <taxon>Sar</taxon>
        <taxon>Stramenopiles</taxon>
        <taxon>Oomycota</taxon>
        <taxon>Saprolegniomycetes</taxon>
        <taxon>Saprolegniales</taxon>
        <taxon>Verrucalvaceae</taxon>
        <taxon>Aphanomyces</taxon>
    </lineage>
</organism>
<gene>
    <name evidence="1" type="ORF">H257_09820</name>
</gene>
<accession>W4G803</accession>
<dbReference type="InterPro" id="IPR008929">
    <property type="entry name" value="Chondroitin_lyas"/>
</dbReference>
<dbReference type="RefSeq" id="XP_009834485.1">
    <property type="nucleotide sequence ID" value="XM_009836183.1"/>
</dbReference>
<reference evidence="1" key="1">
    <citation type="submission" date="2013-12" db="EMBL/GenBank/DDBJ databases">
        <title>The Genome Sequence of Aphanomyces astaci APO3.</title>
        <authorList>
            <consortium name="The Broad Institute Genomics Platform"/>
            <person name="Russ C."/>
            <person name="Tyler B."/>
            <person name="van West P."/>
            <person name="Dieguez-Uribeondo J."/>
            <person name="Young S.K."/>
            <person name="Zeng Q."/>
            <person name="Gargeya S."/>
            <person name="Fitzgerald M."/>
            <person name="Abouelleil A."/>
            <person name="Alvarado L."/>
            <person name="Chapman S.B."/>
            <person name="Gainer-Dewar J."/>
            <person name="Goldberg J."/>
            <person name="Griggs A."/>
            <person name="Gujja S."/>
            <person name="Hansen M."/>
            <person name="Howarth C."/>
            <person name="Imamovic A."/>
            <person name="Ireland A."/>
            <person name="Larimer J."/>
            <person name="McCowan C."/>
            <person name="Murphy C."/>
            <person name="Pearson M."/>
            <person name="Poon T.W."/>
            <person name="Priest M."/>
            <person name="Roberts A."/>
            <person name="Saif S."/>
            <person name="Shea T."/>
            <person name="Sykes S."/>
            <person name="Wortman J."/>
            <person name="Nusbaum C."/>
            <person name="Birren B."/>
        </authorList>
    </citation>
    <scope>NUCLEOTIDE SEQUENCE [LARGE SCALE GENOMIC DNA]</scope>
    <source>
        <strain evidence="1">APO3</strain>
    </source>
</reference>
<evidence type="ECO:0008006" key="2">
    <source>
        <dbReference type="Google" id="ProtNLM"/>
    </source>
</evidence>
<protein>
    <recommendedName>
        <fullName evidence="2">Alginate lyase domain-containing protein</fullName>
    </recommendedName>
</protein>
<dbReference type="GeneID" id="20811816"/>
<proteinExistence type="predicted"/>
<name>W4G803_APHAT</name>
<dbReference type="OrthoDB" id="63533at2759"/>
<dbReference type="Gene3D" id="1.50.10.100">
    <property type="entry name" value="Chondroitin AC/alginate lyase"/>
    <property type="match status" value="1"/>
</dbReference>
<dbReference type="VEuPathDB" id="FungiDB:H257_09820"/>
<dbReference type="AlphaFoldDB" id="W4G803"/>